<evidence type="ECO:0000313" key="1">
    <source>
        <dbReference type="EMBL" id="OAE35612.1"/>
    </source>
</evidence>
<gene>
    <name evidence="1" type="ORF">AXG93_1356s1140</name>
</gene>
<name>A0A176WTK7_MARPO</name>
<reference evidence="1" key="1">
    <citation type="submission" date="2016-03" db="EMBL/GenBank/DDBJ databases">
        <title>Mechanisms controlling the formation of the plant cell surface in tip-growing cells are functionally conserved among land plants.</title>
        <authorList>
            <person name="Honkanen S."/>
            <person name="Jones V.A."/>
            <person name="Morieri G."/>
            <person name="Champion C."/>
            <person name="Hetherington A.J."/>
            <person name="Kelly S."/>
            <person name="Saint-Marcoux D."/>
            <person name="Proust H."/>
            <person name="Prescott H."/>
            <person name="Dolan L."/>
        </authorList>
    </citation>
    <scope>NUCLEOTIDE SEQUENCE [LARGE SCALE GENOMIC DNA]</scope>
    <source>
        <tissue evidence="1">Whole gametophyte</tissue>
    </source>
</reference>
<protein>
    <submittedName>
        <fullName evidence="1">Uncharacterized protein</fullName>
    </submittedName>
</protein>
<accession>A0A176WTK7</accession>
<proteinExistence type="predicted"/>
<sequence length="133" mass="15257">MSEHWRLRLDMHAFEGIAGDEHQDRGKAKSKAKGGLEPRACSPAVRACPPRDYNSRVEEAVFCYGATIAFPEWNASGLRCSWSQEKSLVFRSWRCDFRSYPWEKLFDRMGIFYNLIVQSELGVCCMVPDSLDV</sequence>
<dbReference type="AlphaFoldDB" id="A0A176WTK7"/>
<dbReference type="Proteomes" id="UP000077202">
    <property type="component" value="Unassembled WGS sequence"/>
</dbReference>
<organism evidence="1 2">
    <name type="scientific">Marchantia polymorpha subsp. ruderalis</name>
    <dbReference type="NCBI Taxonomy" id="1480154"/>
    <lineage>
        <taxon>Eukaryota</taxon>
        <taxon>Viridiplantae</taxon>
        <taxon>Streptophyta</taxon>
        <taxon>Embryophyta</taxon>
        <taxon>Marchantiophyta</taxon>
        <taxon>Marchantiopsida</taxon>
        <taxon>Marchantiidae</taxon>
        <taxon>Marchantiales</taxon>
        <taxon>Marchantiaceae</taxon>
        <taxon>Marchantia</taxon>
    </lineage>
</organism>
<comment type="caution">
    <text evidence="1">The sequence shown here is derived from an EMBL/GenBank/DDBJ whole genome shotgun (WGS) entry which is preliminary data.</text>
</comment>
<keyword evidence="2" id="KW-1185">Reference proteome</keyword>
<evidence type="ECO:0000313" key="2">
    <source>
        <dbReference type="Proteomes" id="UP000077202"/>
    </source>
</evidence>
<dbReference type="EMBL" id="LVLJ01000111">
    <property type="protein sequence ID" value="OAE35612.1"/>
    <property type="molecule type" value="Genomic_DNA"/>
</dbReference>